<dbReference type="Pfam" id="PF01575">
    <property type="entry name" value="MaoC_dehydratas"/>
    <property type="match status" value="1"/>
</dbReference>
<dbReference type="EMBL" id="CP027665">
    <property type="protein sequence ID" value="AVO37812.1"/>
    <property type="molecule type" value="Genomic_DNA"/>
</dbReference>
<dbReference type="InterPro" id="IPR002539">
    <property type="entry name" value="MaoC-like_dom"/>
</dbReference>
<dbReference type="AlphaFoldDB" id="A0A2S0MPI5"/>
<dbReference type="PANTHER" id="PTHR42993:SF1">
    <property type="entry name" value="MAOC-LIKE DEHYDRATASE DOMAIN-CONTAINING PROTEIN"/>
    <property type="match status" value="1"/>
</dbReference>
<organism evidence="2 3">
    <name type="scientific">Pukyongiella litopenaei</name>
    <dbReference type="NCBI Taxonomy" id="2605946"/>
    <lineage>
        <taxon>Bacteria</taxon>
        <taxon>Pseudomonadati</taxon>
        <taxon>Pseudomonadota</taxon>
        <taxon>Alphaproteobacteria</taxon>
        <taxon>Rhodobacterales</taxon>
        <taxon>Paracoccaceae</taxon>
        <taxon>Pukyongiella</taxon>
    </lineage>
</organism>
<keyword evidence="3" id="KW-1185">Reference proteome</keyword>
<dbReference type="KEGG" id="thas:C6Y53_08935"/>
<dbReference type="PANTHER" id="PTHR42993">
    <property type="entry name" value="MAOC-LIKE DEHYDRATASE DOMAIN-CONTAINING PROTEIN"/>
    <property type="match status" value="1"/>
</dbReference>
<reference evidence="3" key="1">
    <citation type="submission" date="2018-03" db="EMBL/GenBank/DDBJ databases">
        <title>Genomic analysis of the strain SH-1 isolated from shrimp intestine.</title>
        <authorList>
            <person name="Kim Y.-S."/>
            <person name="Kim S.-E."/>
            <person name="Kim K.-H."/>
        </authorList>
    </citation>
    <scope>NUCLEOTIDE SEQUENCE [LARGE SCALE GENOMIC DNA]</scope>
    <source>
        <strain evidence="3">SH-1</strain>
    </source>
</reference>
<dbReference type="InterPro" id="IPR029069">
    <property type="entry name" value="HotDog_dom_sf"/>
</dbReference>
<gene>
    <name evidence="2" type="ORF">C6Y53_08935</name>
</gene>
<dbReference type="CDD" id="cd03450">
    <property type="entry name" value="NodN"/>
    <property type="match status" value="1"/>
</dbReference>
<dbReference type="Gene3D" id="3.10.129.10">
    <property type="entry name" value="Hotdog Thioesterase"/>
    <property type="match status" value="1"/>
</dbReference>
<dbReference type="Proteomes" id="UP000237655">
    <property type="component" value="Chromosome"/>
</dbReference>
<accession>A0A2S0MPI5</accession>
<feature type="domain" description="MaoC-like" evidence="1">
    <location>
        <begin position="20"/>
        <end position="135"/>
    </location>
</feature>
<protein>
    <submittedName>
        <fullName evidence="2">MaoC family dehydratase</fullName>
    </submittedName>
</protein>
<proteinExistence type="predicted"/>
<evidence type="ECO:0000313" key="2">
    <source>
        <dbReference type="EMBL" id="AVO37812.1"/>
    </source>
</evidence>
<dbReference type="RefSeq" id="WP_106472130.1">
    <property type="nucleotide sequence ID" value="NZ_CP027665.1"/>
</dbReference>
<evidence type="ECO:0000259" key="1">
    <source>
        <dbReference type="Pfam" id="PF01575"/>
    </source>
</evidence>
<sequence length="155" mass="16496">MSAPENYSVATLAGLTAHDFGESEPVLIDQDRINAFADCTGDHQWIHTDPERAASHSPFGGTIAHGMLVLSLLAGKHLELGIYPPDARQIINYGMNKVRFLAPVPVGAVVRVAVSITGVEVKRPGQIAVTTTNEVRIDGADKPAIIAEQIAFVMG</sequence>
<dbReference type="SUPFAM" id="SSF54637">
    <property type="entry name" value="Thioesterase/thiol ester dehydrase-isomerase"/>
    <property type="match status" value="1"/>
</dbReference>
<evidence type="ECO:0000313" key="3">
    <source>
        <dbReference type="Proteomes" id="UP000237655"/>
    </source>
</evidence>
<dbReference type="InterPro" id="IPR039375">
    <property type="entry name" value="NodN-like"/>
</dbReference>
<name>A0A2S0MPI5_9RHOB</name>